<feature type="transmembrane region" description="Helical" evidence="1">
    <location>
        <begin position="6"/>
        <end position="25"/>
    </location>
</feature>
<gene>
    <name evidence="2" type="ORF">SOMG_02499</name>
</gene>
<dbReference type="GeneID" id="80875980"/>
<reference evidence="2 3" key="1">
    <citation type="journal article" date="2023" name="G3 (Bethesda)">
        <title>A high-quality reference genome for the fission yeast Schizosaccharomyces osmophilus.</title>
        <authorList>
            <person name="Jia G.S."/>
            <person name="Zhang W.C."/>
            <person name="Liang Y."/>
            <person name="Liu X.H."/>
            <person name="Rhind N."/>
            <person name="Pidoux A."/>
            <person name="Brysch-Herzberg M."/>
            <person name="Du L.L."/>
        </authorList>
    </citation>
    <scope>NUCLEOTIDE SEQUENCE [LARGE SCALE GENOMIC DNA]</scope>
    <source>
        <strain evidence="2 3">CBS 15793</strain>
    </source>
</reference>
<name>A0AAE9W879_9SCHI</name>
<evidence type="ECO:0000256" key="1">
    <source>
        <dbReference type="SAM" id="Phobius"/>
    </source>
</evidence>
<keyword evidence="1" id="KW-0812">Transmembrane</keyword>
<protein>
    <submittedName>
        <fullName evidence="2">Transporter</fullName>
    </submittedName>
</protein>
<dbReference type="EMBL" id="CP115611">
    <property type="protein sequence ID" value="WBW71531.1"/>
    <property type="molecule type" value="Genomic_DNA"/>
</dbReference>
<evidence type="ECO:0000313" key="2">
    <source>
        <dbReference type="EMBL" id="WBW71531.1"/>
    </source>
</evidence>
<dbReference type="Proteomes" id="UP001212411">
    <property type="component" value="Chromosome 1"/>
</dbReference>
<keyword evidence="1" id="KW-0472">Membrane</keyword>
<dbReference type="KEGG" id="som:SOMG_02499"/>
<dbReference type="AlphaFoldDB" id="A0AAE9W879"/>
<keyword evidence="3" id="KW-1185">Reference proteome</keyword>
<accession>A0AAE9W879</accession>
<organism evidence="2 3">
    <name type="scientific">Schizosaccharomyces osmophilus</name>
    <dbReference type="NCBI Taxonomy" id="2545709"/>
    <lineage>
        <taxon>Eukaryota</taxon>
        <taxon>Fungi</taxon>
        <taxon>Dikarya</taxon>
        <taxon>Ascomycota</taxon>
        <taxon>Taphrinomycotina</taxon>
        <taxon>Schizosaccharomycetes</taxon>
        <taxon>Schizosaccharomycetales</taxon>
        <taxon>Schizosaccharomycetaceae</taxon>
        <taxon>Schizosaccharomyces</taxon>
    </lineage>
</organism>
<keyword evidence="1" id="KW-1133">Transmembrane helix</keyword>
<feature type="transmembrane region" description="Helical" evidence="1">
    <location>
        <begin position="60"/>
        <end position="78"/>
    </location>
</feature>
<evidence type="ECO:0000313" key="3">
    <source>
        <dbReference type="Proteomes" id="UP001212411"/>
    </source>
</evidence>
<proteinExistence type="predicted"/>
<sequence>MALGYVLSLFIYPGISPILLGLFLIPANIGQGIGFSSSFFSFIFSAFPQNSHAPSTSTLYLIRSIGSLFDVGVLSAIIQSTLRKRVFTELSDFTDLNENQIREVLLYMIYQRIFRRLY</sequence>
<dbReference type="RefSeq" id="XP_056035774.1">
    <property type="nucleotide sequence ID" value="XM_056181291.1"/>
</dbReference>